<organism evidence="2 3">
    <name type="scientific">Shimia abyssi</name>
    <dbReference type="NCBI Taxonomy" id="1662395"/>
    <lineage>
        <taxon>Bacteria</taxon>
        <taxon>Pseudomonadati</taxon>
        <taxon>Pseudomonadota</taxon>
        <taxon>Alphaproteobacteria</taxon>
        <taxon>Rhodobacterales</taxon>
        <taxon>Roseobacteraceae</taxon>
    </lineage>
</organism>
<evidence type="ECO:0000313" key="2">
    <source>
        <dbReference type="EMBL" id="PSL21964.1"/>
    </source>
</evidence>
<proteinExistence type="predicted"/>
<dbReference type="AlphaFoldDB" id="A0A2P8FJS1"/>
<evidence type="ECO:0000313" key="3">
    <source>
        <dbReference type="Proteomes" id="UP000240418"/>
    </source>
</evidence>
<accession>A0A2P8FJS1</accession>
<feature type="region of interest" description="Disordered" evidence="1">
    <location>
        <begin position="1"/>
        <end position="24"/>
    </location>
</feature>
<name>A0A2P8FJS1_9RHOB</name>
<reference evidence="2 3" key="1">
    <citation type="submission" date="2018-03" db="EMBL/GenBank/DDBJ databases">
        <title>Genomic Encyclopedia of Archaeal and Bacterial Type Strains, Phase II (KMG-II): from individual species to whole genera.</title>
        <authorList>
            <person name="Goeker M."/>
        </authorList>
    </citation>
    <scope>NUCLEOTIDE SEQUENCE [LARGE SCALE GENOMIC DNA]</scope>
    <source>
        <strain evidence="2 3">DSM 100673</strain>
    </source>
</reference>
<dbReference type="EMBL" id="PYGJ01000001">
    <property type="protein sequence ID" value="PSL21964.1"/>
    <property type="molecule type" value="Genomic_DNA"/>
</dbReference>
<protein>
    <submittedName>
        <fullName evidence="2">Uncharacterized protein</fullName>
    </submittedName>
</protein>
<sequence length="51" mass="5779">MQKNFVKVSGKPRPIQASNRTTAPKHRAFDQVQLGAQLRFFASIKLLAEPR</sequence>
<evidence type="ECO:0000256" key="1">
    <source>
        <dbReference type="SAM" id="MobiDB-lite"/>
    </source>
</evidence>
<comment type="caution">
    <text evidence="2">The sequence shown here is derived from an EMBL/GenBank/DDBJ whole genome shotgun (WGS) entry which is preliminary data.</text>
</comment>
<dbReference type="Proteomes" id="UP000240418">
    <property type="component" value="Unassembled WGS sequence"/>
</dbReference>
<gene>
    <name evidence="2" type="ORF">CLV88_101389</name>
</gene>
<keyword evidence="3" id="KW-1185">Reference proteome</keyword>